<gene>
    <name evidence="20" type="ORF">GPM918_LOCUS354</name>
    <name evidence="21" type="ORF">SRO942_LOCUS355</name>
</gene>
<evidence type="ECO:0000256" key="8">
    <source>
        <dbReference type="ARBA" id="ARBA00022786"/>
    </source>
</evidence>
<dbReference type="PROSITE" id="PS00107">
    <property type="entry name" value="PROTEIN_KINASE_ATP"/>
    <property type="match status" value="1"/>
</dbReference>
<dbReference type="EMBL" id="CAJOBC010000025">
    <property type="protein sequence ID" value="CAF3521051.1"/>
    <property type="molecule type" value="Genomic_DNA"/>
</dbReference>
<dbReference type="OrthoDB" id="248923at2759"/>
<dbReference type="SMART" id="SM00212">
    <property type="entry name" value="UBCc"/>
    <property type="match status" value="1"/>
</dbReference>
<dbReference type="InterPro" id="IPR000608">
    <property type="entry name" value="UBC"/>
</dbReference>
<keyword evidence="11" id="KW-1133">Transmembrane helix</keyword>
<dbReference type="FunFam" id="3.30.200.20:FF:000042">
    <property type="entry name" value="Aurora kinase A"/>
    <property type="match status" value="1"/>
</dbReference>
<keyword evidence="5" id="KW-0812">Transmembrane</keyword>
<dbReference type="PROSITE" id="PS00108">
    <property type="entry name" value="PROTEIN_KINASE_ST"/>
    <property type="match status" value="1"/>
</dbReference>
<comment type="function">
    <text evidence="14">Catalyzes the covalent attachment of ubiquitin to other proteins. Seems to function in the selective degradation of misfolded membrane proteins from the endoplasmic reticulum (ERAD). In cooperation with the GATOR2 complex, catalyzes 'Lys-6'-linked ubiquitination of NPRL2.</text>
</comment>
<evidence type="ECO:0000256" key="2">
    <source>
        <dbReference type="ARBA" id="ARBA00012486"/>
    </source>
</evidence>
<dbReference type="EC" id="2.7.11.34" evidence="13"/>
<keyword evidence="7" id="KW-0418">Kinase</keyword>
<evidence type="ECO:0000256" key="5">
    <source>
        <dbReference type="ARBA" id="ARBA00022692"/>
    </source>
</evidence>
<dbReference type="SUPFAM" id="SSF54495">
    <property type="entry name" value="UBC-like"/>
    <property type="match status" value="1"/>
</dbReference>
<dbReference type="Gene3D" id="3.10.110.10">
    <property type="entry name" value="Ubiquitin Conjugating Enzyme"/>
    <property type="match status" value="1"/>
</dbReference>
<dbReference type="GO" id="GO:0004674">
    <property type="term" value="F:protein serine/threonine kinase activity"/>
    <property type="evidence" value="ECO:0007669"/>
    <property type="project" value="UniProtKB-KW"/>
</dbReference>
<evidence type="ECO:0000313" key="20">
    <source>
        <dbReference type="EMBL" id="CAF0742549.1"/>
    </source>
</evidence>
<evidence type="ECO:0000256" key="12">
    <source>
        <dbReference type="ARBA" id="ARBA00023136"/>
    </source>
</evidence>
<dbReference type="PROSITE" id="PS50011">
    <property type="entry name" value="PROTEIN_KINASE_DOM"/>
    <property type="match status" value="1"/>
</dbReference>
<dbReference type="Pfam" id="PF00179">
    <property type="entry name" value="UQ_con"/>
    <property type="match status" value="1"/>
</dbReference>
<dbReference type="EMBL" id="CAJNOQ010000025">
    <property type="protein sequence ID" value="CAF0742549.1"/>
    <property type="molecule type" value="Genomic_DNA"/>
</dbReference>
<evidence type="ECO:0000256" key="14">
    <source>
        <dbReference type="ARBA" id="ARBA00054775"/>
    </source>
</evidence>
<evidence type="ECO:0000256" key="4">
    <source>
        <dbReference type="ARBA" id="ARBA00022679"/>
    </source>
</evidence>
<dbReference type="EC" id="2.3.2.23" evidence="2"/>
<name>A0A813NWP8_9BILA</name>
<feature type="region of interest" description="Disordered" evidence="17">
    <location>
        <begin position="505"/>
        <end position="534"/>
    </location>
</feature>
<keyword evidence="8" id="KW-0833">Ubl conjugation pathway</keyword>
<evidence type="ECO:0000256" key="6">
    <source>
        <dbReference type="ARBA" id="ARBA00022741"/>
    </source>
</evidence>
<evidence type="ECO:0000259" key="18">
    <source>
        <dbReference type="PROSITE" id="PS50011"/>
    </source>
</evidence>
<dbReference type="GO" id="GO:0005789">
    <property type="term" value="C:endoplasmic reticulum membrane"/>
    <property type="evidence" value="ECO:0007669"/>
    <property type="project" value="UniProtKB-SubCell"/>
</dbReference>
<keyword evidence="10 16" id="KW-0067">ATP-binding</keyword>
<feature type="domain" description="UBC core" evidence="19">
    <location>
        <begin position="7"/>
        <end position="164"/>
    </location>
</feature>
<evidence type="ECO:0000256" key="16">
    <source>
        <dbReference type="PROSITE-ProRule" id="PRU10141"/>
    </source>
</evidence>
<accession>A0A813NWP8</accession>
<dbReference type="PANTHER" id="PTHR43289">
    <property type="entry name" value="MITOGEN-ACTIVATED PROTEIN KINASE KINASE KINASE 20-RELATED"/>
    <property type="match status" value="1"/>
</dbReference>
<evidence type="ECO:0000313" key="21">
    <source>
        <dbReference type="EMBL" id="CAF3521051.1"/>
    </source>
</evidence>
<keyword evidence="9" id="KW-0256">Endoplasmic reticulum</keyword>
<evidence type="ECO:0000256" key="15">
    <source>
        <dbReference type="ARBA" id="ARBA00073320"/>
    </source>
</evidence>
<evidence type="ECO:0000256" key="10">
    <source>
        <dbReference type="ARBA" id="ARBA00022840"/>
    </source>
</evidence>
<dbReference type="InterPro" id="IPR016135">
    <property type="entry name" value="UBQ-conjugating_enzyme/RWD"/>
</dbReference>
<organism evidence="20 22">
    <name type="scientific">Didymodactylos carnosus</name>
    <dbReference type="NCBI Taxonomy" id="1234261"/>
    <lineage>
        <taxon>Eukaryota</taxon>
        <taxon>Metazoa</taxon>
        <taxon>Spiralia</taxon>
        <taxon>Gnathifera</taxon>
        <taxon>Rotifera</taxon>
        <taxon>Eurotatoria</taxon>
        <taxon>Bdelloidea</taxon>
        <taxon>Philodinida</taxon>
        <taxon>Philodinidae</taxon>
        <taxon>Didymodactylos</taxon>
    </lineage>
</organism>
<evidence type="ECO:0000256" key="13">
    <source>
        <dbReference type="ARBA" id="ARBA00039067"/>
    </source>
</evidence>
<dbReference type="GO" id="GO:0061631">
    <property type="term" value="F:ubiquitin conjugating enzyme activity"/>
    <property type="evidence" value="ECO:0007669"/>
    <property type="project" value="UniProtKB-EC"/>
</dbReference>
<keyword evidence="22" id="KW-1185">Reference proteome</keyword>
<dbReference type="InterPro" id="IPR017441">
    <property type="entry name" value="Protein_kinase_ATP_BS"/>
</dbReference>
<dbReference type="GO" id="GO:0005524">
    <property type="term" value="F:ATP binding"/>
    <property type="evidence" value="ECO:0007669"/>
    <property type="project" value="UniProtKB-UniRule"/>
</dbReference>
<dbReference type="FunFam" id="3.10.110.10:FF:000023">
    <property type="entry name" value="Ubiquitin-conjugating enzyme E2 J2"/>
    <property type="match status" value="1"/>
</dbReference>
<feature type="domain" description="Protein kinase" evidence="18">
    <location>
        <begin position="241"/>
        <end position="503"/>
    </location>
</feature>
<dbReference type="InterPro" id="IPR000719">
    <property type="entry name" value="Prot_kinase_dom"/>
</dbReference>
<protein>
    <recommendedName>
        <fullName evidence="15">Ubiquitin-conjugating enzyme E2 J2</fullName>
        <ecNumber evidence="2">2.3.2.23</ecNumber>
        <ecNumber evidence="13">2.7.11.34</ecNumber>
    </recommendedName>
</protein>
<evidence type="ECO:0000256" key="11">
    <source>
        <dbReference type="ARBA" id="ARBA00022989"/>
    </source>
</evidence>
<keyword evidence="3" id="KW-0723">Serine/threonine-protein kinase</keyword>
<dbReference type="Gene3D" id="1.10.510.10">
    <property type="entry name" value="Transferase(Phosphotransferase) domain 1"/>
    <property type="match status" value="1"/>
</dbReference>
<dbReference type="Proteomes" id="UP000663829">
    <property type="component" value="Unassembled WGS sequence"/>
</dbReference>
<evidence type="ECO:0000256" key="9">
    <source>
        <dbReference type="ARBA" id="ARBA00022824"/>
    </source>
</evidence>
<dbReference type="InterPro" id="IPR011009">
    <property type="entry name" value="Kinase-like_dom_sf"/>
</dbReference>
<evidence type="ECO:0000256" key="7">
    <source>
        <dbReference type="ARBA" id="ARBA00022777"/>
    </source>
</evidence>
<evidence type="ECO:0000256" key="17">
    <source>
        <dbReference type="SAM" id="MobiDB-lite"/>
    </source>
</evidence>
<dbReference type="PROSITE" id="PS50127">
    <property type="entry name" value="UBC_2"/>
    <property type="match status" value="1"/>
</dbReference>
<comment type="subcellular location">
    <subcellularLocation>
        <location evidence="1">Endoplasmic reticulum membrane</location>
    </subcellularLocation>
</comment>
<dbReference type="SMART" id="SM00220">
    <property type="entry name" value="S_TKc"/>
    <property type="match status" value="1"/>
</dbReference>
<comment type="caution">
    <text evidence="20">The sequence shown here is derived from an EMBL/GenBank/DDBJ whole genome shotgun (WGS) entry which is preliminary data.</text>
</comment>
<reference evidence="20" key="1">
    <citation type="submission" date="2021-02" db="EMBL/GenBank/DDBJ databases">
        <authorList>
            <person name="Nowell W R."/>
        </authorList>
    </citation>
    <scope>NUCLEOTIDE SEQUENCE</scope>
</reference>
<dbReference type="Proteomes" id="UP000681722">
    <property type="component" value="Unassembled WGS sequence"/>
</dbReference>
<dbReference type="SUPFAM" id="SSF56112">
    <property type="entry name" value="Protein kinase-like (PK-like)"/>
    <property type="match status" value="1"/>
</dbReference>
<dbReference type="InterPro" id="IPR008271">
    <property type="entry name" value="Ser/Thr_kinase_AS"/>
</dbReference>
<evidence type="ECO:0000313" key="22">
    <source>
        <dbReference type="Proteomes" id="UP000663829"/>
    </source>
</evidence>
<dbReference type="CDD" id="cd23799">
    <property type="entry name" value="UBCc_UBE2J"/>
    <property type="match status" value="1"/>
</dbReference>
<dbReference type="AlphaFoldDB" id="A0A813NWP8"/>
<keyword evidence="12" id="KW-0472">Membrane</keyword>
<feature type="binding site" evidence="16">
    <location>
        <position position="270"/>
    </location>
    <ligand>
        <name>ATP</name>
        <dbReference type="ChEBI" id="CHEBI:30616"/>
    </ligand>
</feature>
<dbReference type="PANTHER" id="PTHR43289:SF6">
    <property type="entry name" value="SERINE_THREONINE-PROTEIN KINASE NEKL-3"/>
    <property type="match status" value="1"/>
</dbReference>
<keyword evidence="6 16" id="KW-0547">Nucleotide-binding</keyword>
<evidence type="ECO:0000259" key="19">
    <source>
        <dbReference type="PROSITE" id="PS50127"/>
    </source>
</evidence>
<evidence type="ECO:0000256" key="3">
    <source>
        <dbReference type="ARBA" id="ARBA00022527"/>
    </source>
</evidence>
<proteinExistence type="predicted"/>
<evidence type="ECO:0000256" key="1">
    <source>
        <dbReference type="ARBA" id="ARBA00004586"/>
    </source>
</evidence>
<sequence>MSFKSNSAIQRLQQEYRRLNKDPIPYITAQPLPSNLLEWRYVVKGPQGTPYENGIYQGKIVFPFEYPYKPPSLYMLTPNGRFKTNSRLCLSITDFHPDTWNPSWSISSILNGLCSFMCDTSSTFGSIDTTDSQKRKFAIDSLSFNVQDKVFRDLFPELTEEIQALLAERQKNQKNILQPQPQIREEGAGSSQSSWLNSIIGNLLVIAGLAAFAYIMSIQQNVIGPITAHGVANPYSCLRNFEVVNTVGRGHFSIVYFGRNRINGIHVALKKVELSRMADAKAIEDCKREITLLQQLDHPNVIKYIAHFVDDNDLYIVLELASAGDLAKMIKVGDNFLAIIYTNHQICSGLEHMHSKRIMHRDIKPANIFVSAEGIVKLGDLGLGRFFGSNTTSAHSMVGTPYYMSPERIHEHDLGYDFRSDIWSLGCILYEMAALRSPFYGENLNLILLRSKIEALDYQPLPTNLYSPELRLLVSRCLVLEPESRPDITEVNRIAQMMYNRFVSNSQANTPTPTPTQRDSRNDSGFGSITPVNR</sequence>
<keyword evidence="4" id="KW-0808">Transferase</keyword>
<dbReference type="Pfam" id="PF00069">
    <property type="entry name" value="Pkinase"/>
    <property type="match status" value="1"/>
</dbReference>